<dbReference type="AlphaFoldDB" id="A8PHY9"/>
<dbReference type="KEGG" id="cci:CC1G_15808"/>
<name>A8PHY9_COPC7</name>
<dbReference type="RefSeq" id="XP_001841491.2">
    <property type="nucleotide sequence ID" value="XM_001841439.2"/>
</dbReference>
<dbReference type="HOGENOM" id="CLU_2979013_0_0_1"/>
<dbReference type="VEuPathDB" id="FungiDB:CC1G_15808"/>
<protein>
    <submittedName>
        <fullName evidence="1">Uncharacterized protein</fullName>
    </submittedName>
</protein>
<evidence type="ECO:0000313" key="1">
    <source>
        <dbReference type="EMBL" id="EAU80324.2"/>
    </source>
</evidence>
<evidence type="ECO:0000313" key="2">
    <source>
        <dbReference type="Proteomes" id="UP000001861"/>
    </source>
</evidence>
<accession>A8PHY9</accession>
<dbReference type="Proteomes" id="UP000001861">
    <property type="component" value="Unassembled WGS sequence"/>
</dbReference>
<comment type="caution">
    <text evidence="1">The sequence shown here is derived from an EMBL/GenBank/DDBJ whole genome shotgun (WGS) entry which is preliminary data.</text>
</comment>
<sequence>MRTSDSVHGLSPNTSLKGSALTGRIALLIPLRIPRATVKRRELNYVNTSQEKSEKKAA</sequence>
<dbReference type="EMBL" id="AACS02000013">
    <property type="protein sequence ID" value="EAU80324.2"/>
    <property type="molecule type" value="Genomic_DNA"/>
</dbReference>
<gene>
    <name evidence="1" type="ORF">CC1G_15808</name>
</gene>
<keyword evidence="2" id="KW-1185">Reference proteome</keyword>
<dbReference type="GeneID" id="6018197"/>
<organism evidence="1 2">
    <name type="scientific">Coprinopsis cinerea (strain Okayama-7 / 130 / ATCC MYA-4618 / FGSC 9003)</name>
    <name type="common">Inky cap fungus</name>
    <name type="synonym">Hormographiella aspergillata</name>
    <dbReference type="NCBI Taxonomy" id="240176"/>
    <lineage>
        <taxon>Eukaryota</taxon>
        <taxon>Fungi</taxon>
        <taxon>Dikarya</taxon>
        <taxon>Basidiomycota</taxon>
        <taxon>Agaricomycotina</taxon>
        <taxon>Agaricomycetes</taxon>
        <taxon>Agaricomycetidae</taxon>
        <taxon>Agaricales</taxon>
        <taxon>Agaricineae</taxon>
        <taxon>Psathyrellaceae</taxon>
        <taxon>Coprinopsis</taxon>
    </lineage>
</organism>
<reference evidence="1 2" key="1">
    <citation type="journal article" date="2010" name="Proc. Natl. Acad. Sci. U.S.A.">
        <title>Insights into evolution of multicellular fungi from the assembled chromosomes of the mushroom Coprinopsis cinerea (Coprinus cinereus).</title>
        <authorList>
            <person name="Stajich J.E."/>
            <person name="Wilke S.K."/>
            <person name="Ahren D."/>
            <person name="Au C.H."/>
            <person name="Birren B.W."/>
            <person name="Borodovsky M."/>
            <person name="Burns C."/>
            <person name="Canback B."/>
            <person name="Casselton L.A."/>
            <person name="Cheng C.K."/>
            <person name="Deng J."/>
            <person name="Dietrich F.S."/>
            <person name="Fargo D.C."/>
            <person name="Farman M.L."/>
            <person name="Gathman A.C."/>
            <person name="Goldberg J."/>
            <person name="Guigo R."/>
            <person name="Hoegger P.J."/>
            <person name="Hooker J.B."/>
            <person name="Huggins A."/>
            <person name="James T.Y."/>
            <person name="Kamada T."/>
            <person name="Kilaru S."/>
            <person name="Kodira C."/>
            <person name="Kues U."/>
            <person name="Kupfer D."/>
            <person name="Kwan H.S."/>
            <person name="Lomsadze A."/>
            <person name="Li W."/>
            <person name="Lilly W.W."/>
            <person name="Ma L.J."/>
            <person name="Mackey A.J."/>
            <person name="Manning G."/>
            <person name="Martin F."/>
            <person name="Muraguchi H."/>
            <person name="Natvig D.O."/>
            <person name="Palmerini H."/>
            <person name="Ramesh M.A."/>
            <person name="Rehmeyer C.J."/>
            <person name="Roe B.A."/>
            <person name="Shenoy N."/>
            <person name="Stanke M."/>
            <person name="Ter-Hovhannisyan V."/>
            <person name="Tunlid A."/>
            <person name="Velagapudi R."/>
            <person name="Vision T.J."/>
            <person name="Zeng Q."/>
            <person name="Zolan M.E."/>
            <person name="Pukkila P.J."/>
        </authorList>
    </citation>
    <scope>NUCLEOTIDE SEQUENCE [LARGE SCALE GENOMIC DNA]</scope>
    <source>
        <strain evidence="2">Okayama-7 / 130 / ATCC MYA-4618 / FGSC 9003</strain>
    </source>
</reference>
<proteinExistence type="predicted"/>
<dbReference type="InParanoid" id="A8PHY9"/>